<dbReference type="GO" id="GO:1901605">
    <property type="term" value="P:alpha-amino acid metabolic process"/>
    <property type="evidence" value="ECO:0007669"/>
    <property type="project" value="UniProtKB-ARBA"/>
</dbReference>
<reference evidence="4 5" key="1">
    <citation type="journal article" date="2016" name="Nat. Commun.">
        <title>Thousands of microbial genomes shed light on interconnected biogeochemical processes in an aquifer system.</title>
        <authorList>
            <person name="Anantharaman K."/>
            <person name="Brown C.T."/>
            <person name="Hug L.A."/>
            <person name="Sharon I."/>
            <person name="Castelle C.J."/>
            <person name="Probst A.J."/>
            <person name="Thomas B.C."/>
            <person name="Singh A."/>
            <person name="Wilkins M.J."/>
            <person name="Karaoz U."/>
            <person name="Brodie E.L."/>
            <person name="Williams K.H."/>
            <person name="Hubbard S.S."/>
            <person name="Banfield J.F."/>
        </authorList>
    </citation>
    <scope>NUCLEOTIDE SEQUENCE [LARGE SCALE GENOMIC DNA]</scope>
</reference>
<dbReference type="Gene3D" id="3.40.50.1100">
    <property type="match status" value="2"/>
</dbReference>
<comment type="cofactor">
    <cofactor evidence="1">
        <name>pyridoxal 5'-phosphate</name>
        <dbReference type="ChEBI" id="CHEBI:597326"/>
    </cofactor>
</comment>
<feature type="domain" description="Tryptophan synthase beta chain-like PALP" evidence="3">
    <location>
        <begin position="102"/>
        <end position="406"/>
    </location>
</feature>
<dbReference type="Pfam" id="PF00291">
    <property type="entry name" value="PALP"/>
    <property type="match status" value="1"/>
</dbReference>
<proteinExistence type="predicted"/>
<keyword evidence="2" id="KW-0663">Pyridoxal phosphate</keyword>
<organism evidence="4 5">
    <name type="scientific">Candidatus Kaiserbacteria bacterium RIFCSPHIGHO2_02_FULL_49_11</name>
    <dbReference type="NCBI Taxonomy" id="1798489"/>
    <lineage>
        <taxon>Bacteria</taxon>
        <taxon>Candidatus Kaiseribacteriota</taxon>
    </lineage>
</organism>
<evidence type="ECO:0000313" key="4">
    <source>
        <dbReference type="EMBL" id="OGG55115.1"/>
    </source>
</evidence>
<dbReference type="PANTHER" id="PTHR10314">
    <property type="entry name" value="CYSTATHIONINE BETA-SYNTHASE"/>
    <property type="match status" value="1"/>
</dbReference>
<dbReference type="GO" id="GO:0003824">
    <property type="term" value="F:catalytic activity"/>
    <property type="evidence" value="ECO:0007669"/>
    <property type="project" value="UniProtKB-ARBA"/>
</dbReference>
<dbReference type="Proteomes" id="UP000177659">
    <property type="component" value="Unassembled WGS sequence"/>
</dbReference>
<gene>
    <name evidence="4" type="ORF">A3D62_00700</name>
</gene>
<sequence length="443" mass="47587">MKLATSLLTCMRCGDSKPLYGAVEFKCHCGGLYDVTHTWDHLQEYSPLQLRQIFDARARPLAHNGPMTRSGVWRFQELVMPSLLPENIVSLGENATILPAGDRLREWVGGDLDLWVIFEGLTMTGSFKDFGGTAHVSVSKQSGVKALICASTGDTSAMAAAYAAPAGISCVVVLPRDDVSPVQLMQPLMHGAKVILVPGSFDECMRIVRELVEQKRAFPINSLHPARIEGHQATVFLAAQFFGWELPDLFVVPVGNGSNTSSIGKGSRLLKNLGFVPRDERGRIISVQSTAADPLSSAWEKVQENGVADPSKWAAAYRPRQHLGKTTATAALIGNPVSCEKVMREINHSRGAVLTAREEDLNHAVMVAGSDGLCVCPQTGTALAGLRQAVSRGFVKKGSRVAVVSTATGLKFPEVVRKQSEGLGLTQEAKTCSTEEVANLIGV</sequence>
<dbReference type="InterPro" id="IPR036052">
    <property type="entry name" value="TrpB-like_PALP_sf"/>
</dbReference>
<comment type="caution">
    <text evidence="4">The sequence shown here is derived from an EMBL/GenBank/DDBJ whole genome shotgun (WGS) entry which is preliminary data.</text>
</comment>
<evidence type="ECO:0000256" key="2">
    <source>
        <dbReference type="ARBA" id="ARBA00022898"/>
    </source>
</evidence>
<dbReference type="EMBL" id="MFLC01000017">
    <property type="protein sequence ID" value="OGG55115.1"/>
    <property type="molecule type" value="Genomic_DNA"/>
</dbReference>
<protein>
    <recommendedName>
        <fullName evidence="3">Tryptophan synthase beta chain-like PALP domain-containing protein</fullName>
    </recommendedName>
</protein>
<dbReference type="InterPro" id="IPR000634">
    <property type="entry name" value="Ser/Thr_deHydtase_PyrdxlP-BS"/>
</dbReference>
<dbReference type="SUPFAM" id="SSF53686">
    <property type="entry name" value="Tryptophan synthase beta subunit-like PLP-dependent enzymes"/>
    <property type="match status" value="1"/>
</dbReference>
<dbReference type="AlphaFoldDB" id="A0A1F6D166"/>
<name>A0A1F6D166_9BACT</name>
<dbReference type="PROSITE" id="PS00165">
    <property type="entry name" value="DEHYDRATASE_SER_THR"/>
    <property type="match status" value="1"/>
</dbReference>
<evidence type="ECO:0000313" key="5">
    <source>
        <dbReference type="Proteomes" id="UP000177659"/>
    </source>
</evidence>
<accession>A0A1F6D166</accession>
<evidence type="ECO:0000259" key="3">
    <source>
        <dbReference type="Pfam" id="PF00291"/>
    </source>
</evidence>
<dbReference type="GO" id="GO:0030170">
    <property type="term" value="F:pyridoxal phosphate binding"/>
    <property type="evidence" value="ECO:0007669"/>
    <property type="project" value="InterPro"/>
</dbReference>
<evidence type="ECO:0000256" key="1">
    <source>
        <dbReference type="ARBA" id="ARBA00001933"/>
    </source>
</evidence>
<dbReference type="InterPro" id="IPR050214">
    <property type="entry name" value="Cys_Synth/Cystath_Beta-Synth"/>
</dbReference>
<dbReference type="InterPro" id="IPR001926">
    <property type="entry name" value="TrpB-like_PALP"/>
</dbReference>